<keyword evidence="3" id="KW-1185">Reference proteome</keyword>
<evidence type="ECO:0000256" key="1">
    <source>
        <dbReference type="SAM" id="MobiDB-lite"/>
    </source>
</evidence>
<protein>
    <submittedName>
        <fullName evidence="2">Uncharacterized protein</fullName>
    </submittedName>
</protein>
<accession>A0ABY1ZPK8</accession>
<evidence type="ECO:0000313" key="2">
    <source>
        <dbReference type="EMBL" id="TBW58806.1"/>
    </source>
</evidence>
<reference evidence="2 3" key="1">
    <citation type="submission" date="2019-02" db="EMBL/GenBank/DDBJ databases">
        <title>Marinobacter halodurans sp. nov., a marine bacterium isolated from sea tidal flat.</title>
        <authorList>
            <person name="Yoo Y."/>
            <person name="Lee D.W."/>
            <person name="Kim B.S."/>
            <person name="Kim J.-J."/>
        </authorList>
    </citation>
    <scope>NUCLEOTIDE SEQUENCE [LARGE SCALE GENOMIC DNA]</scope>
    <source>
        <strain evidence="2 3">YJ-S3-2</strain>
    </source>
</reference>
<organism evidence="2 3">
    <name type="scientific">Marinobacter halodurans</name>
    <dbReference type="NCBI Taxonomy" id="2528979"/>
    <lineage>
        <taxon>Bacteria</taxon>
        <taxon>Pseudomonadati</taxon>
        <taxon>Pseudomonadota</taxon>
        <taxon>Gammaproteobacteria</taxon>
        <taxon>Pseudomonadales</taxon>
        <taxon>Marinobacteraceae</taxon>
        <taxon>Marinobacter</taxon>
    </lineage>
</organism>
<proteinExistence type="predicted"/>
<feature type="compositionally biased region" description="Polar residues" evidence="1">
    <location>
        <begin position="33"/>
        <end position="42"/>
    </location>
</feature>
<name>A0ABY1ZPK8_9GAMM</name>
<evidence type="ECO:0000313" key="3">
    <source>
        <dbReference type="Proteomes" id="UP000313645"/>
    </source>
</evidence>
<comment type="caution">
    <text evidence="2">The sequence shown here is derived from an EMBL/GenBank/DDBJ whole genome shotgun (WGS) entry which is preliminary data.</text>
</comment>
<sequence length="124" mass="13855">MGVCLACPADTLDWHYHQDGIQPPVIQPVSPDQADSGSQTDSLPPLLASPQYADDSRGWSLISPQVTTGRPDAFVDRREAVRINQQAQDQSRLNSAHEPVLMDSLPEALRGLDYRLEMGLRYRW</sequence>
<feature type="region of interest" description="Disordered" evidence="1">
    <location>
        <begin position="21"/>
        <end position="58"/>
    </location>
</feature>
<dbReference type="Proteomes" id="UP000313645">
    <property type="component" value="Unassembled WGS sequence"/>
</dbReference>
<dbReference type="EMBL" id="SJDL01000003">
    <property type="protein sequence ID" value="TBW58806.1"/>
    <property type="molecule type" value="Genomic_DNA"/>
</dbReference>
<dbReference type="RefSeq" id="WP_131478797.1">
    <property type="nucleotide sequence ID" value="NZ_SJDL01000003.1"/>
</dbReference>
<gene>
    <name evidence="2" type="ORF">EZI54_02755</name>
</gene>